<evidence type="ECO:0000256" key="1">
    <source>
        <dbReference type="SAM" id="MobiDB-lite"/>
    </source>
</evidence>
<dbReference type="AlphaFoldDB" id="A0A9D4B6A9"/>
<protein>
    <submittedName>
        <fullName evidence="2">Uncharacterized protein</fullName>
    </submittedName>
</protein>
<reference evidence="2" key="1">
    <citation type="journal article" date="2019" name="bioRxiv">
        <title>The Genome of the Zebra Mussel, Dreissena polymorpha: A Resource for Invasive Species Research.</title>
        <authorList>
            <person name="McCartney M.A."/>
            <person name="Auch B."/>
            <person name="Kono T."/>
            <person name="Mallez S."/>
            <person name="Zhang Y."/>
            <person name="Obille A."/>
            <person name="Becker A."/>
            <person name="Abrahante J.E."/>
            <person name="Garbe J."/>
            <person name="Badalamenti J.P."/>
            <person name="Herman A."/>
            <person name="Mangelson H."/>
            <person name="Liachko I."/>
            <person name="Sullivan S."/>
            <person name="Sone E.D."/>
            <person name="Koren S."/>
            <person name="Silverstein K.A.T."/>
            <person name="Beckman K.B."/>
            <person name="Gohl D.M."/>
        </authorList>
    </citation>
    <scope>NUCLEOTIDE SEQUENCE</scope>
    <source>
        <strain evidence="2">Duluth1</strain>
        <tissue evidence="2">Whole animal</tissue>
    </source>
</reference>
<accession>A0A9D4B6A9</accession>
<name>A0A9D4B6A9_DREPO</name>
<keyword evidence="3" id="KW-1185">Reference proteome</keyword>
<evidence type="ECO:0000313" key="3">
    <source>
        <dbReference type="Proteomes" id="UP000828390"/>
    </source>
</evidence>
<dbReference type="Proteomes" id="UP000828390">
    <property type="component" value="Unassembled WGS sequence"/>
</dbReference>
<proteinExistence type="predicted"/>
<gene>
    <name evidence="2" type="ORF">DPMN_193063</name>
</gene>
<dbReference type="EMBL" id="JAIWYP010000051">
    <property type="protein sequence ID" value="KAH3690877.1"/>
    <property type="molecule type" value="Genomic_DNA"/>
</dbReference>
<organism evidence="2 3">
    <name type="scientific">Dreissena polymorpha</name>
    <name type="common">Zebra mussel</name>
    <name type="synonym">Mytilus polymorpha</name>
    <dbReference type="NCBI Taxonomy" id="45954"/>
    <lineage>
        <taxon>Eukaryota</taxon>
        <taxon>Metazoa</taxon>
        <taxon>Spiralia</taxon>
        <taxon>Lophotrochozoa</taxon>
        <taxon>Mollusca</taxon>
        <taxon>Bivalvia</taxon>
        <taxon>Autobranchia</taxon>
        <taxon>Heteroconchia</taxon>
        <taxon>Euheterodonta</taxon>
        <taxon>Imparidentia</taxon>
        <taxon>Neoheterodontei</taxon>
        <taxon>Myida</taxon>
        <taxon>Dreissenoidea</taxon>
        <taxon>Dreissenidae</taxon>
        <taxon>Dreissena</taxon>
    </lineage>
</organism>
<feature type="region of interest" description="Disordered" evidence="1">
    <location>
        <begin position="1"/>
        <end position="24"/>
    </location>
</feature>
<evidence type="ECO:0000313" key="2">
    <source>
        <dbReference type="EMBL" id="KAH3690877.1"/>
    </source>
</evidence>
<reference evidence="2" key="2">
    <citation type="submission" date="2020-11" db="EMBL/GenBank/DDBJ databases">
        <authorList>
            <person name="McCartney M.A."/>
            <person name="Auch B."/>
            <person name="Kono T."/>
            <person name="Mallez S."/>
            <person name="Becker A."/>
            <person name="Gohl D.M."/>
            <person name="Silverstein K.A.T."/>
            <person name="Koren S."/>
            <person name="Bechman K.B."/>
            <person name="Herman A."/>
            <person name="Abrahante J.E."/>
            <person name="Garbe J."/>
        </authorList>
    </citation>
    <scope>NUCLEOTIDE SEQUENCE</scope>
    <source>
        <strain evidence="2">Duluth1</strain>
        <tissue evidence="2">Whole animal</tissue>
    </source>
</reference>
<comment type="caution">
    <text evidence="2">The sequence shown here is derived from an EMBL/GenBank/DDBJ whole genome shotgun (WGS) entry which is preliminary data.</text>
</comment>
<sequence length="50" mass="6630">MVRNERKQNSIQTNQNRRRLMTRGLRRWEVRRKERAREERKMERRYKKWK</sequence>